<evidence type="ECO:0000313" key="4">
    <source>
        <dbReference type="EMBL" id="KAK7081350.1"/>
    </source>
</evidence>
<dbReference type="EMBL" id="JAXCGZ010005191">
    <property type="protein sequence ID" value="KAK7081350.1"/>
    <property type="molecule type" value="Genomic_DNA"/>
</dbReference>
<feature type="region of interest" description="Disordered" evidence="2">
    <location>
        <begin position="199"/>
        <end position="307"/>
    </location>
</feature>
<proteinExistence type="predicted"/>
<feature type="non-terminal residue" evidence="4">
    <location>
        <position position="1"/>
    </location>
</feature>
<gene>
    <name evidence="4" type="primary">LENG1</name>
    <name evidence="4" type="ORF">SK128_012990</name>
</gene>
<evidence type="ECO:0000256" key="2">
    <source>
        <dbReference type="SAM" id="MobiDB-lite"/>
    </source>
</evidence>
<name>A0AAN8XNI1_HALRR</name>
<dbReference type="SMART" id="SM01083">
    <property type="entry name" value="Cir_N"/>
    <property type="match status" value="1"/>
</dbReference>
<evidence type="ECO:0000313" key="5">
    <source>
        <dbReference type="Proteomes" id="UP001381693"/>
    </source>
</evidence>
<keyword evidence="4" id="KW-0675">Receptor</keyword>
<dbReference type="PANTHER" id="PTHR22093">
    <property type="entry name" value="LEUKOCYTE RECEPTOR CLUSTER LRC MEMBER 1"/>
    <property type="match status" value="1"/>
</dbReference>
<feature type="compositionally biased region" description="Basic and acidic residues" evidence="2">
    <location>
        <begin position="203"/>
        <end position="221"/>
    </location>
</feature>
<dbReference type="Proteomes" id="UP001381693">
    <property type="component" value="Unassembled WGS sequence"/>
</dbReference>
<feature type="domain" description="CBF1-interacting co-repressor CIR N-terminal" evidence="3">
    <location>
        <begin position="1"/>
        <end position="36"/>
    </location>
</feature>
<keyword evidence="1" id="KW-0175">Coiled coil</keyword>
<dbReference type="InterPro" id="IPR019339">
    <property type="entry name" value="CIR_N_dom"/>
</dbReference>
<dbReference type="PANTHER" id="PTHR22093:SF0">
    <property type="entry name" value="LEUKOCYTE RECEPTOR CLUSTER MEMBER 1"/>
    <property type="match status" value="1"/>
</dbReference>
<feature type="compositionally biased region" description="Basic residues" evidence="2">
    <location>
        <begin position="252"/>
        <end position="271"/>
    </location>
</feature>
<dbReference type="AlphaFoldDB" id="A0AAN8XNI1"/>
<feature type="compositionally biased region" description="Basic residues" evidence="2">
    <location>
        <begin position="222"/>
        <end position="241"/>
    </location>
</feature>
<feature type="region of interest" description="Disordered" evidence="2">
    <location>
        <begin position="327"/>
        <end position="355"/>
    </location>
</feature>
<feature type="region of interest" description="Disordered" evidence="2">
    <location>
        <begin position="40"/>
        <end position="80"/>
    </location>
</feature>
<evidence type="ECO:0000256" key="1">
    <source>
        <dbReference type="SAM" id="Coils"/>
    </source>
</evidence>
<feature type="compositionally biased region" description="Low complexity" evidence="2">
    <location>
        <begin position="288"/>
        <end position="301"/>
    </location>
</feature>
<feature type="compositionally biased region" description="Basic and acidic residues" evidence="2">
    <location>
        <begin position="327"/>
        <end position="351"/>
    </location>
</feature>
<reference evidence="4 5" key="1">
    <citation type="submission" date="2023-11" db="EMBL/GenBank/DDBJ databases">
        <title>Halocaridina rubra genome assembly.</title>
        <authorList>
            <person name="Smith C."/>
        </authorList>
    </citation>
    <scope>NUCLEOTIDE SEQUENCE [LARGE SCALE GENOMIC DNA]</scope>
    <source>
        <strain evidence="4">EP-1</strain>
        <tissue evidence="4">Whole</tissue>
    </source>
</reference>
<feature type="compositionally biased region" description="Basic and acidic residues" evidence="2">
    <location>
        <begin position="58"/>
        <end position="79"/>
    </location>
</feature>
<organism evidence="4 5">
    <name type="scientific">Halocaridina rubra</name>
    <name type="common">Hawaiian red shrimp</name>
    <dbReference type="NCBI Taxonomy" id="373956"/>
    <lineage>
        <taxon>Eukaryota</taxon>
        <taxon>Metazoa</taxon>
        <taxon>Ecdysozoa</taxon>
        <taxon>Arthropoda</taxon>
        <taxon>Crustacea</taxon>
        <taxon>Multicrustacea</taxon>
        <taxon>Malacostraca</taxon>
        <taxon>Eumalacostraca</taxon>
        <taxon>Eucarida</taxon>
        <taxon>Decapoda</taxon>
        <taxon>Pleocyemata</taxon>
        <taxon>Caridea</taxon>
        <taxon>Atyoidea</taxon>
        <taxon>Atyidae</taxon>
        <taxon>Halocaridina</taxon>
    </lineage>
</organism>
<protein>
    <submittedName>
        <fullName evidence="4">Leukocyte receptor cluster member 1</fullName>
    </submittedName>
</protein>
<accession>A0AAN8XNI1</accession>
<feature type="compositionally biased region" description="Basic and acidic residues" evidence="2">
    <location>
        <begin position="242"/>
        <end position="251"/>
    </location>
</feature>
<comment type="caution">
    <text evidence="4">The sequence shown here is derived from an EMBL/GenBank/DDBJ whole genome shotgun (WGS) entry which is preliminary data.</text>
</comment>
<evidence type="ECO:0000259" key="3">
    <source>
        <dbReference type="SMART" id="SM01083"/>
    </source>
</evidence>
<keyword evidence="5" id="KW-1185">Reference proteome</keyword>
<feature type="coiled-coil region" evidence="1">
    <location>
        <begin position="10"/>
        <end position="40"/>
    </location>
</feature>
<dbReference type="InterPro" id="IPR039875">
    <property type="entry name" value="LENG1-like"/>
</dbReference>
<sequence length="386" mass="45173">WHVRTKDNIARVRRDEAEAAEKEKEKIRRAKLAEQEARTAYLRSKVHRQDTQVSNNEKQLKKTNENQDSKNQPEADIYTKDGNINFFKEVEQGIQTSGTNKEYEAEKKAEQEKYEQSIGYLTYLGQNSNEASGTNAWYEHRSGIVNSSKNDSVLNNEEVGLKSKMKIDPINDIIKYTGLKPVKKTNPVPSSKLEISNAKLSKVLKEPSTYDKEKGEEEKTKPDKKHKKYKKEHKRKRKREKSSRNEKERDHKRIKKCKNKKNKIDKHRKRRTSDDEDTHCLKSRRYSDGSSDGSSFSSSNDSTDEEYYIEKQKKLEVLRAERLKREAEERHRAERLLAGEKPSEVEEDKNSKGTIKQKYNSQFNPHLARQNQEPKVLEAGVKYWLQ</sequence>